<evidence type="ECO:0000313" key="1">
    <source>
        <dbReference type="EMBL" id="RZN66773.1"/>
    </source>
</evidence>
<accession>A0A520KUU6</accession>
<dbReference type="Gene3D" id="1.10.10.10">
    <property type="entry name" value="Winged helix-like DNA-binding domain superfamily/Winged helix DNA-binding domain"/>
    <property type="match status" value="1"/>
</dbReference>
<comment type="caution">
    <text evidence="1">The sequence shown here is derived from an EMBL/GenBank/DDBJ whole genome shotgun (WGS) entry which is preliminary data.</text>
</comment>
<proteinExistence type="predicted"/>
<dbReference type="SUPFAM" id="SSF46785">
    <property type="entry name" value="Winged helix' DNA-binding domain"/>
    <property type="match status" value="1"/>
</dbReference>
<dbReference type="AlphaFoldDB" id="A0A520KUU6"/>
<dbReference type="EMBL" id="RXIL01000152">
    <property type="protein sequence ID" value="RZN66773.1"/>
    <property type="molecule type" value="Genomic_DNA"/>
</dbReference>
<reference evidence="1 2" key="1">
    <citation type="journal article" date="2019" name="Nat. Microbiol.">
        <title>Wide diversity of methane and short-chain alkane metabolisms in uncultured archaea.</title>
        <authorList>
            <person name="Borrel G."/>
            <person name="Adam P.S."/>
            <person name="McKay L.J."/>
            <person name="Chen L.X."/>
            <person name="Sierra-Garcia I.N."/>
            <person name="Sieber C.M."/>
            <person name="Letourneur Q."/>
            <person name="Ghozlane A."/>
            <person name="Andersen G.L."/>
            <person name="Li W.J."/>
            <person name="Hallam S.J."/>
            <person name="Muyzer G."/>
            <person name="de Oliveira V.M."/>
            <person name="Inskeep W.P."/>
            <person name="Banfield J.F."/>
            <person name="Gribaldo S."/>
        </authorList>
    </citation>
    <scope>NUCLEOTIDE SEQUENCE [LARGE SCALE GENOMIC DNA]</scope>
    <source>
        <strain evidence="1">NM1b</strain>
    </source>
</reference>
<evidence type="ECO:0000313" key="2">
    <source>
        <dbReference type="Proteomes" id="UP000320766"/>
    </source>
</evidence>
<dbReference type="Proteomes" id="UP000320766">
    <property type="component" value="Unassembled WGS sequence"/>
</dbReference>
<dbReference type="InterPro" id="IPR017185">
    <property type="entry name" value="UCP037373_trxn_reg"/>
</dbReference>
<sequence length="124" mass="13902">MKELSIQVMGEHEHEIAELLQGLGLPKIVSRTIACLSSTTEMTSRDLEAAAAIRQPEVSAAMRVLRANKWISEREEKKKTGKGRPVKVYKLGVPLHQIVELLEKDKLASNEETMGDIQRLRELA</sequence>
<dbReference type="PIRSF" id="PIRSF037373">
    <property type="entry name" value="UCP037373_trxn_reg"/>
    <property type="match status" value="1"/>
</dbReference>
<name>A0A520KUU6_9EURY</name>
<organism evidence="1 2">
    <name type="scientific">Candidatus Methanolliviera hydrocarbonicum</name>
    <dbReference type="NCBI Taxonomy" id="2491085"/>
    <lineage>
        <taxon>Archaea</taxon>
        <taxon>Methanobacteriati</taxon>
        <taxon>Methanobacteriota</taxon>
        <taxon>Candidatus Methanoliparia</taxon>
        <taxon>Candidatus Methanoliparales</taxon>
        <taxon>Candidatus Methanollivieraceae</taxon>
        <taxon>Candidatus Methanolliviera</taxon>
    </lineage>
</organism>
<gene>
    <name evidence="1" type="ORF">EF807_08205</name>
</gene>
<dbReference type="InterPro" id="IPR036388">
    <property type="entry name" value="WH-like_DNA-bd_sf"/>
</dbReference>
<dbReference type="InterPro" id="IPR036390">
    <property type="entry name" value="WH_DNA-bd_sf"/>
</dbReference>
<protein>
    <submittedName>
        <fullName evidence="1">Transcriptional regulator</fullName>
    </submittedName>
</protein>